<evidence type="ECO:0000313" key="2">
    <source>
        <dbReference type="Proteomes" id="UP000308197"/>
    </source>
</evidence>
<sequence length="544" mass="59853">MASFLAHPPVTMSSVAHSVLFNPDLLSEILSCLRLPSLSIGNVFSTYARERRERVVLRGTLFAAALVCKAFSQHALDELWYTLDELHCLLYLLPSYMYQKGECFLERAPTAEEWTRLDLYAFRVHALLFDTPIKDRIDPAVWIDIAAHYGGDRPVLLPRLERLVMGDVPRRVSGLGPVYTLLSPTLRHLSIGFDSFSMEDPVLQPPVVSEVLDTITTKSRDLSTLHLEHWSCLCSSEATLPLTRMARLAELRVCQCKRCAVAVSDLRAFWSASPVPASLRTLAVAVKDIPHGFVTDGLRSLQELSIHGTAGDIAAFIRSIQPTQLLHTVSLKFWRDPNHGPDDAIPSQVLVSICRSLPSVRSLEVNMDVLSSELTYPPFPLTAVVATLRPLKNLAGFTLHAGLTHITEVEEGLQMLAELCPSLRSLKIAQSPGLYSPAAVTPRSLASVARSFPQLESLSLPRLDAAELLSTENDVPVLAHGLRLVEFPNVCGIPDPSPVAHAISRLFPLLQIEPSTGVEGILGGEWHGEWAHVRALLCKMHGKS</sequence>
<protein>
    <recommendedName>
        <fullName evidence="3">F-box domain-containing protein</fullName>
    </recommendedName>
</protein>
<dbReference type="Gene3D" id="3.80.10.10">
    <property type="entry name" value="Ribonuclease Inhibitor"/>
    <property type="match status" value="1"/>
</dbReference>
<keyword evidence="2" id="KW-1185">Reference proteome</keyword>
<organism evidence="1 2">
    <name type="scientific">Polyporus arcularius HHB13444</name>
    <dbReference type="NCBI Taxonomy" id="1314778"/>
    <lineage>
        <taxon>Eukaryota</taxon>
        <taxon>Fungi</taxon>
        <taxon>Dikarya</taxon>
        <taxon>Basidiomycota</taxon>
        <taxon>Agaricomycotina</taxon>
        <taxon>Agaricomycetes</taxon>
        <taxon>Polyporales</taxon>
        <taxon>Polyporaceae</taxon>
        <taxon>Polyporus</taxon>
    </lineage>
</organism>
<reference evidence="1 2" key="1">
    <citation type="journal article" date="2019" name="Nat. Ecol. Evol.">
        <title>Megaphylogeny resolves global patterns of mushroom evolution.</title>
        <authorList>
            <person name="Varga T."/>
            <person name="Krizsan K."/>
            <person name="Foldi C."/>
            <person name="Dima B."/>
            <person name="Sanchez-Garcia M."/>
            <person name="Sanchez-Ramirez S."/>
            <person name="Szollosi G.J."/>
            <person name="Szarkandi J.G."/>
            <person name="Papp V."/>
            <person name="Albert L."/>
            <person name="Andreopoulos W."/>
            <person name="Angelini C."/>
            <person name="Antonin V."/>
            <person name="Barry K.W."/>
            <person name="Bougher N.L."/>
            <person name="Buchanan P."/>
            <person name="Buyck B."/>
            <person name="Bense V."/>
            <person name="Catcheside P."/>
            <person name="Chovatia M."/>
            <person name="Cooper J."/>
            <person name="Damon W."/>
            <person name="Desjardin D."/>
            <person name="Finy P."/>
            <person name="Geml J."/>
            <person name="Haridas S."/>
            <person name="Hughes K."/>
            <person name="Justo A."/>
            <person name="Karasinski D."/>
            <person name="Kautmanova I."/>
            <person name="Kiss B."/>
            <person name="Kocsube S."/>
            <person name="Kotiranta H."/>
            <person name="LaButti K.M."/>
            <person name="Lechner B.E."/>
            <person name="Liimatainen K."/>
            <person name="Lipzen A."/>
            <person name="Lukacs Z."/>
            <person name="Mihaltcheva S."/>
            <person name="Morgado L.N."/>
            <person name="Niskanen T."/>
            <person name="Noordeloos M.E."/>
            <person name="Ohm R.A."/>
            <person name="Ortiz-Santana B."/>
            <person name="Ovrebo C."/>
            <person name="Racz N."/>
            <person name="Riley R."/>
            <person name="Savchenko A."/>
            <person name="Shiryaev A."/>
            <person name="Soop K."/>
            <person name="Spirin V."/>
            <person name="Szebenyi C."/>
            <person name="Tomsovsky M."/>
            <person name="Tulloss R.E."/>
            <person name="Uehling J."/>
            <person name="Grigoriev I.V."/>
            <person name="Vagvolgyi C."/>
            <person name="Papp T."/>
            <person name="Martin F.M."/>
            <person name="Miettinen O."/>
            <person name="Hibbett D.S."/>
            <person name="Nagy L.G."/>
        </authorList>
    </citation>
    <scope>NUCLEOTIDE SEQUENCE [LARGE SCALE GENOMIC DNA]</scope>
    <source>
        <strain evidence="1 2">HHB13444</strain>
    </source>
</reference>
<dbReference type="EMBL" id="ML211188">
    <property type="protein sequence ID" value="TFK86674.1"/>
    <property type="molecule type" value="Genomic_DNA"/>
</dbReference>
<dbReference type="STRING" id="1314778.A0A5C3PAF4"/>
<evidence type="ECO:0000313" key="1">
    <source>
        <dbReference type="EMBL" id="TFK86674.1"/>
    </source>
</evidence>
<dbReference type="InParanoid" id="A0A5C3PAF4"/>
<dbReference type="SUPFAM" id="SSF52047">
    <property type="entry name" value="RNI-like"/>
    <property type="match status" value="1"/>
</dbReference>
<name>A0A5C3PAF4_9APHY</name>
<dbReference type="InterPro" id="IPR032675">
    <property type="entry name" value="LRR_dom_sf"/>
</dbReference>
<dbReference type="AlphaFoldDB" id="A0A5C3PAF4"/>
<gene>
    <name evidence="1" type="ORF">K466DRAFT_143005</name>
</gene>
<accession>A0A5C3PAF4</accession>
<evidence type="ECO:0008006" key="3">
    <source>
        <dbReference type="Google" id="ProtNLM"/>
    </source>
</evidence>
<proteinExistence type="predicted"/>
<dbReference type="Proteomes" id="UP000308197">
    <property type="component" value="Unassembled WGS sequence"/>
</dbReference>